<feature type="domain" description="Fido" evidence="3">
    <location>
        <begin position="28"/>
        <end position="194"/>
    </location>
</feature>
<dbReference type="EMBL" id="LFRF01000003">
    <property type="protein sequence ID" value="KND93717.1"/>
    <property type="molecule type" value="Genomic_DNA"/>
</dbReference>
<sequence length="304" mass="34057">MVCPKKKKKELVRKDLPAGTHCLRGQVLAKEIIRETDRILTYEVDTEKGISWIDYHGVYRREDVQAGLHQFVDWVLVRSAIARMMSSMNRNLGEATKSRETDLIAFSAKYCHNFVNIHPFMDGNGRVCRLILNAILLKYGGNVVCIGKQGDDRDKYLGLVTAASQRESSQRDDFDDDDPLAPKYYNELATFTLQHFTENVQAGRTAKHILHRRQQPRGYCDHNGFITVETQYRLGTSGYLASAHVTERGHLNAGLLDQQFALEWVQKCIAKFGGGPNRVAIGGESSCVGSDIYLIGSDALASTT</sequence>
<dbReference type="InterPro" id="IPR003812">
    <property type="entry name" value="Fido"/>
</dbReference>
<keyword evidence="5" id="KW-1185">Reference proteome</keyword>
<keyword evidence="2" id="KW-0547">Nucleotide-binding</keyword>
<name>A0A0L0NHV4_TOLOC</name>
<dbReference type="STRING" id="1163406.A0A0L0NHV4"/>
<dbReference type="Pfam" id="PF02661">
    <property type="entry name" value="Fic"/>
    <property type="match status" value="1"/>
</dbReference>
<dbReference type="SUPFAM" id="SSF53474">
    <property type="entry name" value="alpha/beta-Hydrolases"/>
    <property type="match status" value="1"/>
</dbReference>
<organism evidence="4 5">
    <name type="scientific">Tolypocladium ophioglossoides (strain CBS 100239)</name>
    <name type="common">Snaketongue truffleclub</name>
    <name type="synonym">Elaphocordyceps ophioglossoides</name>
    <dbReference type="NCBI Taxonomy" id="1163406"/>
    <lineage>
        <taxon>Eukaryota</taxon>
        <taxon>Fungi</taxon>
        <taxon>Dikarya</taxon>
        <taxon>Ascomycota</taxon>
        <taxon>Pezizomycotina</taxon>
        <taxon>Sordariomycetes</taxon>
        <taxon>Hypocreomycetidae</taxon>
        <taxon>Hypocreales</taxon>
        <taxon>Ophiocordycipitaceae</taxon>
        <taxon>Tolypocladium</taxon>
    </lineage>
</organism>
<dbReference type="InterPro" id="IPR002018">
    <property type="entry name" value="CarbesteraseB"/>
</dbReference>
<dbReference type="SUPFAM" id="SSF140931">
    <property type="entry name" value="Fic-like"/>
    <property type="match status" value="1"/>
</dbReference>
<dbReference type="OrthoDB" id="439046at2759"/>
<dbReference type="Proteomes" id="UP000036947">
    <property type="component" value="Unassembled WGS sequence"/>
</dbReference>
<protein>
    <submittedName>
        <fullName evidence="4">Cholinesterase</fullName>
    </submittedName>
</protein>
<dbReference type="InterPro" id="IPR040198">
    <property type="entry name" value="Fido_containing"/>
</dbReference>
<dbReference type="InterPro" id="IPR036597">
    <property type="entry name" value="Fido-like_dom_sf"/>
</dbReference>
<feature type="binding site" evidence="2">
    <location>
        <begin position="122"/>
        <end position="129"/>
    </location>
    <ligand>
        <name>ATP</name>
        <dbReference type="ChEBI" id="CHEBI:30616"/>
    </ligand>
</feature>
<dbReference type="PROSITE" id="PS51459">
    <property type="entry name" value="FIDO"/>
    <property type="match status" value="1"/>
</dbReference>
<dbReference type="GO" id="GO:0005524">
    <property type="term" value="F:ATP binding"/>
    <property type="evidence" value="ECO:0007669"/>
    <property type="project" value="UniProtKB-KW"/>
</dbReference>
<evidence type="ECO:0000259" key="3">
    <source>
        <dbReference type="PROSITE" id="PS51459"/>
    </source>
</evidence>
<feature type="active site" evidence="1">
    <location>
        <position position="118"/>
    </location>
</feature>
<keyword evidence="2" id="KW-0067">ATP-binding</keyword>
<accession>A0A0L0NHV4</accession>
<dbReference type="AlphaFoldDB" id="A0A0L0NHV4"/>
<gene>
    <name evidence="4" type="ORF">TOPH_01890</name>
</gene>
<evidence type="ECO:0000256" key="2">
    <source>
        <dbReference type="PIRSR" id="PIRSR640198-2"/>
    </source>
</evidence>
<dbReference type="Gene3D" id="3.40.50.1820">
    <property type="entry name" value="alpha/beta hydrolase"/>
    <property type="match status" value="1"/>
</dbReference>
<dbReference type="PANTHER" id="PTHR13504">
    <property type="entry name" value="FIDO DOMAIN-CONTAINING PROTEIN DDB_G0283145"/>
    <property type="match status" value="1"/>
</dbReference>
<evidence type="ECO:0000256" key="1">
    <source>
        <dbReference type="PIRSR" id="PIRSR640198-1"/>
    </source>
</evidence>
<evidence type="ECO:0000313" key="5">
    <source>
        <dbReference type="Proteomes" id="UP000036947"/>
    </source>
</evidence>
<dbReference type="Gene3D" id="1.10.3290.10">
    <property type="entry name" value="Fido-like domain"/>
    <property type="match status" value="1"/>
</dbReference>
<dbReference type="InterPro" id="IPR029058">
    <property type="entry name" value="AB_hydrolase_fold"/>
</dbReference>
<proteinExistence type="predicted"/>
<dbReference type="PANTHER" id="PTHR13504:SF38">
    <property type="entry name" value="FIDO DOMAIN-CONTAINING PROTEIN"/>
    <property type="match status" value="1"/>
</dbReference>
<evidence type="ECO:0000313" key="4">
    <source>
        <dbReference type="EMBL" id="KND93717.1"/>
    </source>
</evidence>
<reference evidence="4 5" key="1">
    <citation type="journal article" date="2015" name="BMC Genomics">
        <title>The genome of the truffle-parasite Tolypocladium ophioglossoides and the evolution of antifungal peptaibiotics.</title>
        <authorList>
            <person name="Quandt C.A."/>
            <person name="Bushley K.E."/>
            <person name="Spatafora J.W."/>
        </authorList>
    </citation>
    <scope>NUCLEOTIDE SEQUENCE [LARGE SCALE GENOMIC DNA]</scope>
    <source>
        <strain evidence="4 5">CBS 100239</strain>
    </source>
</reference>
<comment type="caution">
    <text evidence="4">The sequence shown here is derived from an EMBL/GenBank/DDBJ whole genome shotgun (WGS) entry which is preliminary data.</text>
</comment>
<dbReference type="Pfam" id="PF00135">
    <property type="entry name" value="COesterase"/>
    <property type="match status" value="1"/>
</dbReference>